<feature type="chain" id="PRO_5047217176" description="ABC transporter permease" evidence="2">
    <location>
        <begin position="26"/>
        <end position="679"/>
    </location>
</feature>
<feature type="transmembrane region" description="Helical" evidence="1">
    <location>
        <begin position="223"/>
        <end position="245"/>
    </location>
</feature>
<keyword evidence="4" id="KW-1185">Reference proteome</keyword>
<name>A0ABT7FW08_9CORY</name>
<feature type="transmembrane region" description="Helical" evidence="1">
    <location>
        <begin position="299"/>
        <end position="323"/>
    </location>
</feature>
<feature type="transmembrane region" description="Helical" evidence="1">
    <location>
        <begin position="643"/>
        <end position="669"/>
    </location>
</feature>
<evidence type="ECO:0000313" key="4">
    <source>
        <dbReference type="Proteomes" id="UP001239759"/>
    </source>
</evidence>
<feature type="transmembrane region" description="Helical" evidence="1">
    <location>
        <begin position="177"/>
        <end position="196"/>
    </location>
</feature>
<accession>A0ABT7FW08</accession>
<dbReference type="RefSeq" id="WP_284587663.1">
    <property type="nucleotide sequence ID" value="NZ_JASNUQ010000004.1"/>
</dbReference>
<sequence>MKPQFNLLSLSLSFALLLSPIAAFSATSFLDDRLLPFNEAAVVIDGASGLPIAADFRNDLHNFVDEHDATIAFDVVDGDLAAEHTHLAIATGSDAPDNQVAQWLAGTRNPQPFDPQKTRTITSFSRLNSDDIRGIYYLNGPPDIKEKFADLAHEHGYTTVPTDDGSLLATIPTPVKLTAVIIGLLTFILAGLHVILGSRRYAIHNVHGLPHSFSIFGDWRSSVPAIAGTAVVVSAGTTFFLHGYNGFAQWQLYSANVFIFAGMGVFCAVTGYVAAFVVITRNNVLGALKGNLVSRPLSFSAHGIRIVALFFGLASIASLVMFIQEANRHAEYSEEWAKRSDVFSTLVSGGIGDDMKQLGPELRRLDHQQKLLFINSFWQSSLEFSTTGRILVNQEFARQETPISEEVLSDAAKKNETIIYLPAAADAAVVTEIREGLAGEAEFAENTDYDPVQHTRVEYHSQPFTVFDYFNPSGSLTKSPLLHSPELVILPPGLQPLSDHNISATLTRTEILFTDHGAVEQLRNESPAGKYVLASRPMIDYWGKSNKSLYSDLRNTTFSTLVAIFIIIIAAISSTVLFFNRRHHQLRVYEILGYPVVRKFRGLIITELLYVFAIAIWLIHRYFSYQDYLAINTPMSWILRLEAPSIFTAISVFAIPVCTALTVFFTIIARERAQIRHRT</sequence>
<keyword evidence="2" id="KW-0732">Signal</keyword>
<dbReference type="Proteomes" id="UP001239759">
    <property type="component" value="Unassembled WGS sequence"/>
</dbReference>
<evidence type="ECO:0008006" key="5">
    <source>
        <dbReference type="Google" id="ProtNLM"/>
    </source>
</evidence>
<evidence type="ECO:0000256" key="1">
    <source>
        <dbReference type="SAM" id="Phobius"/>
    </source>
</evidence>
<evidence type="ECO:0000313" key="3">
    <source>
        <dbReference type="EMBL" id="MDK4289801.1"/>
    </source>
</evidence>
<reference evidence="3 4" key="1">
    <citation type="submission" date="2023-05" db="EMBL/GenBank/DDBJ databases">
        <title>Metabolic capabilities are highly conserved among human nasal-associated Corynebacterium species in pangenomic analyses.</title>
        <authorList>
            <person name="Tran T.H."/>
            <person name="Roberts A.Q."/>
            <person name="Escapa I.F."/>
            <person name="Gao W."/>
            <person name="Conlan S."/>
            <person name="Kong H."/>
            <person name="Segre J.A."/>
            <person name="Kelly M.S."/>
            <person name="Lemon K.P."/>
        </authorList>
    </citation>
    <scope>NUCLEOTIDE SEQUENCE [LARGE SCALE GENOMIC DNA]</scope>
    <source>
        <strain evidence="3 4">KPL3772</strain>
    </source>
</reference>
<dbReference type="EMBL" id="JASNUQ010000004">
    <property type="protein sequence ID" value="MDK4289801.1"/>
    <property type="molecule type" value="Genomic_DNA"/>
</dbReference>
<feature type="transmembrane region" description="Helical" evidence="1">
    <location>
        <begin position="600"/>
        <end position="623"/>
    </location>
</feature>
<keyword evidence="1" id="KW-1133">Transmembrane helix</keyword>
<evidence type="ECO:0000256" key="2">
    <source>
        <dbReference type="SAM" id="SignalP"/>
    </source>
</evidence>
<comment type="caution">
    <text evidence="3">The sequence shown here is derived from an EMBL/GenBank/DDBJ whole genome shotgun (WGS) entry which is preliminary data.</text>
</comment>
<gene>
    <name evidence="3" type="ORF">QPX23_03505</name>
</gene>
<feature type="transmembrane region" description="Helical" evidence="1">
    <location>
        <begin position="558"/>
        <end position="579"/>
    </location>
</feature>
<feature type="transmembrane region" description="Helical" evidence="1">
    <location>
        <begin position="257"/>
        <end position="279"/>
    </location>
</feature>
<feature type="signal peptide" evidence="2">
    <location>
        <begin position="1"/>
        <end position="25"/>
    </location>
</feature>
<proteinExistence type="predicted"/>
<keyword evidence="1" id="KW-0472">Membrane</keyword>
<protein>
    <recommendedName>
        <fullName evidence="5">ABC transporter permease</fullName>
    </recommendedName>
</protein>
<organism evidence="3 4">
    <name type="scientific">Corynebacterium pseudodiphtheriticum</name>
    <dbReference type="NCBI Taxonomy" id="37637"/>
    <lineage>
        <taxon>Bacteria</taxon>
        <taxon>Bacillati</taxon>
        <taxon>Actinomycetota</taxon>
        <taxon>Actinomycetes</taxon>
        <taxon>Mycobacteriales</taxon>
        <taxon>Corynebacteriaceae</taxon>
        <taxon>Corynebacterium</taxon>
    </lineage>
</organism>
<keyword evidence="1" id="KW-0812">Transmembrane</keyword>